<evidence type="ECO:0000313" key="2">
    <source>
        <dbReference type="Proteomes" id="UP001330184"/>
    </source>
</evidence>
<dbReference type="PROSITE" id="PS00018">
    <property type="entry name" value="EF_HAND_1"/>
    <property type="match status" value="1"/>
</dbReference>
<sequence>MVTFFSLTIFAQDTFSDTFSNVSYANNDGTQSWTTDWLEFNDNNNPANGYISINNNELRFRYIWTENLRRTADLSAYSTANLTFDWRTSSLEPGETLAVEISSDGISFTTLDIFSGTQSGTFDQDITAFISNLTTIRFSKGGIDWSNNNDRAYIDNITISTTSVPQTDTDGDGIIDTVDLDDDNDGITDEEEYCSTINTSFLTSSNVGERSVVINHTDTEYLRLDFSSMDNSFQLDINGSVIHPSVLEFENGALDAGDEYFVFQSDGSFISQPWVANSNGIPRLRLIVNELGEIQLYGTRNTGSTTLEPMEAQGGTPFNTIPWIPANNNTFTITNQAGPGPEGFTGNLFASAICDTDGDGISNELDLDSDNDGIFDIVESGVLSEIGVTDLNNDGRIDGAVAGSGTNGLYNTIEDTDTEYALLSYSIFDSDSDGSYDAYVLDADGDGCNDVREAGFTDNNDDGYLGPNPVTVNIEGLVTSGSDGYTTPADNNANTTYDYREIGSAPNITAQPTNTVTCPGCTTALSATVTADQLQWQYYNGTIWTNLTDGGIYSGTTTTTLTITGPTTTENNTQYRLVTSNNGYICGITTSDVATLTLQVGSVITNRRITYRVNKN</sequence>
<name>A0AA48HFU7_9FLAO</name>
<organism evidence="1 2">
    <name type="scientific">Flagellimonas marinaquae</name>
    <dbReference type="NCBI Taxonomy" id="254955"/>
    <lineage>
        <taxon>Bacteria</taxon>
        <taxon>Pseudomonadati</taxon>
        <taxon>Bacteroidota</taxon>
        <taxon>Flavobacteriia</taxon>
        <taxon>Flavobacteriales</taxon>
        <taxon>Flavobacteriaceae</taxon>
        <taxon>Flagellimonas</taxon>
    </lineage>
</organism>
<dbReference type="GO" id="GO:0005509">
    <property type="term" value="F:calcium ion binding"/>
    <property type="evidence" value="ECO:0007669"/>
    <property type="project" value="InterPro"/>
</dbReference>
<accession>A0AA48HFU7</accession>
<dbReference type="Proteomes" id="UP001330184">
    <property type="component" value="Chromosome"/>
</dbReference>
<protein>
    <submittedName>
        <fullName evidence="1">Uncharacterized protein</fullName>
    </submittedName>
</protein>
<dbReference type="SUPFAM" id="SSF103647">
    <property type="entry name" value="TSP type-3 repeat"/>
    <property type="match status" value="1"/>
</dbReference>
<reference evidence="1 2" key="1">
    <citation type="submission" date="2023-01" db="EMBL/GenBank/DDBJ databases">
        <title>Complete genome sequence of Muricauda aquimarina strain IFOP_LL357.</title>
        <authorList>
            <person name="Gajardo G."/>
            <person name="Ueki S."/>
            <person name="Maruyama F."/>
        </authorList>
    </citation>
    <scope>NUCLEOTIDE SEQUENCE [LARGE SCALE GENOMIC DNA]</scope>
    <source>
        <strain evidence="1 2">IFOP_LL357</strain>
    </source>
</reference>
<dbReference type="InterPro" id="IPR018247">
    <property type="entry name" value="EF_Hand_1_Ca_BS"/>
</dbReference>
<keyword evidence="2" id="KW-1185">Reference proteome</keyword>
<dbReference type="Gene3D" id="4.10.1080.10">
    <property type="entry name" value="TSP type-3 repeat"/>
    <property type="match status" value="1"/>
</dbReference>
<dbReference type="EMBL" id="AP027268">
    <property type="protein sequence ID" value="BDW91453.1"/>
    <property type="molecule type" value="Genomic_DNA"/>
</dbReference>
<gene>
    <name evidence="1" type="ORF">MACH07_02850</name>
</gene>
<evidence type="ECO:0000313" key="1">
    <source>
        <dbReference type="EMBL" id="BDW91453.1"/>
    </source>
</evidence>
<dbReference type="AlphaFoldDB" id="A0AA48HFU7"/>
<proteinExistence type="predicted"/>
<dbReference type="InterPro" id="IPR028974">
    <property type="entry name" value="TSP_type-3_rpt"/>
</dbReference>